<dbReference type="Pfam" id="PF00300">
    <property type="entry name" value="His_Phos_1"/>
    <property type="match status" value="1"/>
</dbReference>
<organism evidence="1 2">
    <name type="scientific">Gordonia lacunae</name>
    <dbReference type="NCBI Taxonomy" id="417102"/>
    <lineage>
        <taxon>Bacteria</taxon>
        <taxon>Bacillati</taxon>
        <taxon>Actinomycetota</taxon>
        <taxon>Actinomycetes</taxon>
        <taxon>Mycobacteriales</taxon>
        <taxon>Gordoniaceae</taxon>
        <taxon>Gordonia</taxon>
    </lineage>
</organism>
<dbReference type="InterPro" id="IPR013078">
    <property type="entry name" value="His_Pase_superF_clade-1"/>
</dbReference>
<name>A0A243Q870_9ACTN</name>
<dbReference type="SMART" id="SM00855">
    <property type="entry name" value="PGAM"/>
    <property type="match status" value="1"/>
</dbReference>
<sequence length="236" mass="24449">MGVIYLVRHGQANALAYGIADATDDLSNGPGGLTTAGATQAALTGGFIAGQIDTFTAAASGDLPRQQQTLSGVLGAFDTDPPRPHVDPGWNEYSLPALVGEATPEMYRDGRGYQEQLDKGLAAWIAAGEHDAAPGLDGGPAESYPQFKARVSDAAARATELAGSGQTVLVVSSAGTITQWIAQLWGIPDETWPAMARTMVNASISKLIVGRSGVSVVSFNEHGHLSDRDGGIATFR</sequence>
<keyword evidence="2" id="KW-1185">Reference proteome</keyword>
<dbReference type="Gene3D" id="3.40.50.1240">
    <property type="entry name" value="Phosphoglycerate mutase-like"/>
    <property type="match status" value="1"/>
</dbReference>
<evidence type="ECO:0000313" key="1">
    <source>
        <dbReference type="EMBL" id="OUC77617.1"/>
    </source>
</evidence>
<dbReference type="OrthoDB" id="280692at2"/>
<dbReference type="AlphaFoldDB" id="A0A243Q870"/>
<dbReference type="InterPro" id="IPR029033">
    <property type="entry name" value="His_PPase_superfam"/>
</dbReference>
<evidence type="ECO:0000313" key="2">
    <source>
        <dbReference type="Proteomes" id="UP000194632"/>
    </source>
</evidence>
<comment type="caution">
    <text evidence="1">The sequence shown here is derived from an EMBL/GenBank/DDBJ whole genome shotgun (WGS) entry which is preliminary data.</text>
</comment>
<dbReference type="RefSeq" id="WP_086536370.1">
    <property type="nucleotide sequence ID" value="NZ_NGFO01000019.1"/>
</dbReference>
<dbReference type="Proteomes" id="UP000194632">
    <property type="component" value="Unassembled WGS sequence"/>
</dbReference>
<reference evidence="1 2" key="1">
    <citation type="submission" date="2017-05" db="EMBL/GenBank/DDBJ databases">
        <title>Biotechnological potential of actinobacteria isolated from South African environments.</title>
        <authorList>
            <person name="Le Roes-Hill M."/>
            <person name="Prins A."/>
            <person name="Durrell K.A."/>
        </authorList>
    </citation>
    <scope>NUCLEOTIDE SEQUENCE [LARGE SCALE GENOMIC DNA]</scope>
    <source>
        <strain evidence="1">BS2</strain>
    </source>
</reference>
<dbReference type="SUPFAM" id="SSF53254">
    <property type="entry name" value="Phosphoglycerate mutase-like"/>
    <property type="match status" value="1"/>
</dbReference>
<gene>
    <name evidence="1" type="ORF">CA982_16555</name>
</gene>
<dbReference type="EMBL" id="NGFO01000019">
    <property type="protein sequence ID" value="OUC77617.1"/>
    <property type="molecule type" value="Genomic_DNA"/>
</dbReference>
<protein>
    <submittedName>
        <fullName evidence="1">Histidine phosphatase family protein</fullName>
    </submittedName>
</protein>
<proteinExistence type="predicted"/>
<accession>A0A243Q870</accession>
<dbReference type="STRING" id="417102.CA982_16555"/>
<dbReference type="CDD" id="cd07067">
    <property type="entry name" value="HP_PGM_like"/>
    <property type="match status" value="1"/>
</dbReference>